<reference evidence="2" key="1">
    <citation type="journal article" date="2021" name="Front. Microbiol.">
        <title>Comprehensive Comparative Genomics and Phenotyping of Methylobacterium Species.</title>
        <authorList>
            <person name="Alessa O."/>
            <person name="Ogura Y."/>
            <person name="Fujitani Y."/>
            <person name="Takami H."/>
            <person name="Hayashi T."/>
            <person name="Sahin N."/>
            <person name="Tani A."/>
        </authorList>
    </citation>
    <scope>NUCLEOTIDE SEQUENCE</scope>
    <source>
        <strain evidence="2">NBRC 15686</strain>
    </source>
</reference>
<name>A0ABQ4UBP1_9HYPH</name>
<keyword evidence="1" id="KW-0812">Transmembrane</keyword>
<keyword evidence="1" id="KW-1133">Transmembrane helix</keyword>
<dbReference type="EMBL" id="BPRC01000002">
    <property type="protein sequence ID" value="GJE63863.1"/>
    <property type="molecule type" value="Genomic_DNA"/>
</dbReference>
<dbReference type="RefSeq" id="WP_283214478.1">
    <property type="nucleotide sequence ID" value="NZ_BAAADH010000099.1"/>
</dbReference>
<protein>
    <submittedName>
        <fullName evidence="2">Uncharacterized protein</fullName>
    </submittedName>
</protein>
<organism evidence="2 3">
    <name type="scientific">Methylorubrum aminovorans</name>
    <dbReference type="NCBI Taxonomy" id="269069"/>
    <lineage>
        <taxon>Bacteria</taxon>
        <taxon>Pseudomonadati</taxon>
        <taxon>Pseudomonadota</taxon>
        <taxon>Alphaproteobacteria</taxon>
        <taxon>Hyphomicrobiales</taxon>
        <taxon>Methylobacteriaceae</taxon>
        <taxon>Methylorubrum</taxon>
    </lineage>
</organism>
<keyword evidence="1" id="KW-0472">Membrane</keyword>
<dbReference type="Proteomes" id="UP001055039">
    <property type="component" value="Unassembled WGS sequence"/>
</dbReference>
<proteinExistence type="predicted"/>
<reference evidence="2" key="2">
    <citation type="submission" date="2021-08" db="EMBL/GenBank/DDBJ databases">
        <authorList>
            <person name="Tani A."/>
            <person name="Ola A."/>
            <person name="Ogura Y."/>
            <person name="Katsura K."/>
            <person name="Hayashi T."/>
        </authorList>
    </citation>
    <scope>NUCLEOTIDE SEQUENCE</scope>
    <source>
        <strain evidence="2">NBRC 15686</strain>
    </source>
</reference>
<evidence type="ECO:0000256" key="1">
    <source>
        <dbReference type="SAM" id="Phobius"/>
    </source>
</evidence>
<comment type="caution">
    <text evidence="2">The sequence shown here is derived from an EMBL/GenBank/DDBJ whole genome shotgun (WGS) entry which is preliminary data.</text>
</comment>
<keyword evidence="3" id="KW-1185">Reference proteome</keyword>
<sequence length="44" mass="4702">MPSLFSAIVYSAVLLFMTLLGTNLWALRMAAAMTAADEEGQASH</sequence>
<gene>
    <name evidence="2" type="ORF">LNAOJCKE_1061</name>
</gene>
<feature type="transmembrane region" description="Helical" evidence="1">
    <location>
        <begin position="6"/>
        <end position="27"/>
    </location>
</feature>
<accession>A0ABQ4UBP1</accession>
<evidence type="ECO:0000313" key="2">
    <source>
        <dbReference type="EMBL" id="GJE63863.1"/>
    </source>
</evidence>
<evidence type="ECO:0000313" key="3">
    <source>
        <dbReference type="Proteomes" id="UP001055039"/>
    </source>
</evidence>